<name>A0A176VP75_MARPO</name>
<dbReference type="Proteomes" id="UP000077202">
    <property type="component" value="Unassembled WGS sequence"/>
</dbReference>
<sequence>MRCRRGGVTAQFARSNSRSAVARAPTRVRSILIPPFSAEAILRSCIAEGVYCLRRLWRRHVFRRRHSGEASCSVRFLFHVLCIAKGVFLPSKAEGKRAPSAEGARPKSLHLAVVCVISSPAEVALIVGASFRQGCMFPPKVLRRRRSFDLPPKAKPNIKSACAEGARRRSLSPKAFRRGRSLARKSLSLNKGASVPGIIRLQRKLFCRDLSQRRFAKDPSTRKLLPKAPEALPSVETVRSVQAKQKRFLLEMETADDEEALGGNEVASEEDDIALALPSANVNKSENAIE</sequence>
<comment type="caution">
    <text evidence="1">The sequence shown here is derived from an EMBL/GenBank/DDBJ whole genome shotgun (WGS) entry which is preliminary data.</text>
</comment>
<proteinExistence type="predicted"/>
<organism evidence="1 2">
    <name type="scientific">Marchantia polymorpha subsp. ruderalis</name>
    <dbReference type="NCBI Taxonomy" id="1480154"/>
    <lineage>
        <taxon>Eukaryota</taxon>
        <taxon>Viridiplantae</taxon>
        <taxon>Streptophyta</taxon>
        <taxon>Embryophyta</taxon>
        <taxon>Marchantiophyta</taxon>
        <taxon>Marchantiopsida</taxon>
        <taxon>Marchantiidae</taxon>
        <taxon>Marchantiales</taxon>
        <taxon>Marchantiaceae</taxon>
        <taxon>Marchantia</taxon>
    </lineage>
</organism>
<protein>
    <submittedName>
        <fullName evidence="1">Uncharacterized protein</fullName>
    </submittedName>
</protein>
<evidence type="ECO:0000313" key="2">
    <source>
        <dbReference type="Proteomes" id="UP000077202"/>
    </source>
</evidence>
<dbReference type="AlphaFoldDB" id="A0A176VP75"/>
<accession>A0A176VP75</accession>
<dbReference type="EMBL" id="LVLJ01003179">
    <property type="protein sequence ID" value="OAE22457.1"/>
    <property type="molecule type" value="Genomic_DNA"/>
</dbReference>
<gene>
    <name evidence="1" type="ORF">AXG93_3348s1150</name>
</gene>
<reference evidence="1" key="1">
    <citation type="submission" date="2016-03" db="EMBL/GenBank/DDBJ databases">
        <title>Mechanisms controlling the formation of the plant cell surface in tip-growing cells are functionally conserved among land plants.</title>
        <authorList>
            <person name="Honkanen S."/>
            <person name="Jones V.A."/>
            <person name="Morieri G."/>
            <person name="Champion C."/>
            <person name="Hetherington A.J."/>
            <person name="Kelly S."/>
            <person name="Saint-Marcoux D."/>
            <person name="Proust H."/>
            <person name="Prescott H."/>
            <person name="Dolan L."/>
        </authorList>
    </citation>
    <scope>NUCLEOTIDE SEQUENCE [LARGE SCALE GENOMIC DNA]</scope>
    <source>
        <tissue evidence="1">Whole gametophyte</tissue>
    </source>
</reference>
<keyword evidence="2" id="KW-1185">Reference proteome</keyword>
<evidence type="ECO:0000313" key="1">
    <source>
        <dbReference type="EMBL" id="OAE22457.1"/>
    </source>
</evidence>